<dbReference type="SMART" id="SM00448">
    <property type="entry name" value="REC"/>
    <property type="match status" value="1"/>
</dbReference>
<dbReference type="SMART" id="SM00850">
    <property type="entry name" value="LytTR"/>
    <property type="match status" value="1"/>
</dbReference>
<dbReference type="Gene3D" id="3.40.50.2300">
    <property type="match status" value="1"/>
</dbReference>
<dbReference type="InterPro" id="IPR046947">
    <property type="entry name" value="LytR-like"/>
</dbReference>
<dbReference type="PROSITE" id="PS50930">
    <property type="entry name" value="HTH_LYTTR"/>
    <property type="match status" value="1"/>
</dbReference>
<organism evidence="4 5">
    <name type="scientific">Terrimonas rubra</name>
    <dbReference type="NCBI Taxonomy" id="1035890"/>
    <lineage>
        <taxon>Bacteria</taxon>
        <taxon>Pseudomonadati</taxon>
        <taxon>Bacteroidota</taxon>
        <taxon>Chitinophagia</taxon>
        <taxon>Chitinophagales</taxon>
        <taxon>Chitinophagaceae</taxon>
        <taxon>Terrimonas</taxon>
    </lineage>
</organism>
<accession>A0ABW6A125</accession>
<dbReference type="RefSeq" id="WP_386093785.1">
    <property type="nucleotide sequence ID" value="NZ_JBHUOZ010000001.1"/>
</dbReference>
<name>A0ABW6A125_9BACT</name>
<evidence type="ECO:0000259" key="2">
    <source>
        <dbReference type="PROSITE" id="PS50110"/>
    </source>
</evidence>
<evidence type="ECO:0000256" key="1">
    <source>
        <dbReference type="PROSITE-ProRule" id="PRU00169"/>
    </source>
</evidence>
<gene>
    <name evidence="4" type="ORF">ACFS6H_00485</name>
</gene>
<dbReference type="Pfam" id="PF04397">
    <property type="entry name" value="LytTR"/>
    <property type="match status" value="1"/>
</dbReference>
<reference evidence="5" key="1">
    <citation type="journal article" date="2019" name="Int. J. Syst. Evol. Microbiol.">
        <title>The Global Catalogue of Microorganisms (GCM) 10K type strain sequencing project: providing services to taxonomists for standard genome sequencing and annotation.</title>
        <authorList>
            <consortium name="The Broad Institute Genomics Platform"/>
            <consortium name="The Broad Institute Genome Sequencing Center for Infectious Disease"/>
            <person name="Wu L."/>
            <person name="Ma J."/>
        </authorList>
    </citation>
    <scope>NUCLEOTIDE SEQUENCE [LARGE SCALE GENOMIC DNA]</scope>
    <source>
        <strain evidence="5">KCTC 23299</strain>
    </source>
</reference>
<sequence>MVNCILIDDEPLALQLLEGYIAKIPFMNLLGQFDSPMQAFTVLEKEQVDLIFLDIKMPDITGIDFYRSLTRKPQVIFTTAYSEYAINGFELKAMDYLLKPISFEKFMNACLRVNSFVELQAKKEAPQNDFFFINVSHKMHKIFIDDIVYLEGYKDYTKLHLKSSNNPLLVLHNLKYFEDMLDPQRFVRVHRSYIISLNKVTVASRKAVSIGNVEVPVSDNYREPFMTYIAQYLR</sequence>
<comment type="caution">
    <text evidence="4">The sequence shown here is derived from an EMBL/GenBank/DDBJ whole genome shotgun (WGS) entry which is preliminary data.</text>
</comment>
<feature type="domain" description="HTH LytTR-type" evidence="3">
    <location>
        <begin position="131"/>
        <end position="200"/>
    </location>
</feature>
<dbReference type="SUPFAM" id="SSF52172">
    <property type="entry name" value="CheY-like"/>
    <property type="match status" value="1"/>
</dbReference>
<proteinExistence type="predicted"/>
<dbReference type="InterPro" id="IPR001789">
    <property type="entry name" value="Sig_transdc_resp-reg_receiver"/>
</dbReference>
<dbReference type="PROSITE" id="PS50110">
    <property type="entry name" value="RESPONSE_REGULATORY"/>
    <property type="match status" value="1"/>
</dbReference>
<keyword evidence="1" id="KW-0597">Phosphoprotein</keyword>
<dbReference type="Proteomes" id="UP001597511">
    <property type="component" value="Unassembled WGS sequence"/>
</dbReference>
<evidence type="ECO:0000313" key="4">
    <source>
        <dbReference type="EMBL" id="MFD2918160.1"/>
    </source>
</evidence>
<dbReference type="InterPro" id="IPR011006">
    <property type="entry name" value="CheY-like_superfamily"/>
</dbReference>
<dbReference type="PANTHER" id="PTHR37299">
    <property type="entry name" value="TRANSCRIPTIONAL REGULATOR-RELATED"/>
    <property type="match status" value="1"/>
</dbReference>
<dbReference type="PANTHER" id="PTHR37299:SF1">
    <property type="entry name" value="STAGE 0 SPORULATION PROTEIN A HOMOLOG"/>
    <property type="match status" value="1"/>
</dbReference>
<feature type="domain" description="Response regulatory" evidence="2">
    <location>
        <begin position="3"/>
        <end position="114"/>
    </location>
</feature>
<dbReference type="Pfam" id="PF00072">
    <property type="entry name" value="Response_reg"/>
    <property type="match status" value="1"/>
</dbReference>
<dbReference type="EMBL" id="JBHUOZ010000001">
    <property type="protein sequence ID" value="MFD2918160.1"/>
    <property type="molecule type" value="Genomic_DNA"/>
</dbReference>
<dbReference type="Gene3D" id="2.40.50.1020">
    <property type="entry name" value="LytTr DNA-binding domain"/>
    <property type="match status" value="1"/>
</dbReference>
<evidence type="ECO:0000259" key="3">
    <source>
        <dbReference type="PROSITE" id="PS50930"/>
    </source>
</evidence>
<feature type="modified residue" description="4-aspartylphosphate" evidence="1">
    <location>
        <position position="54"/>
    </location>
</feature>
<protein>
    <submittedName>
        <fullName evidence="4">LytR/AlgR family response regulator transcription factor</fullName>
    </submittedName>
</protein>
<keyword evidence="5" id="KW-1185">Reference proteome</keyword>
<evidence type="ECO:0000313" key="5">
    <source>
        <dbReference type="Proteomes" id="UP001597511"/>
    </source>
</evidence>
<dbReference type="InterPro" id="IPR007492">
    <property type="entry name" value="LytTR_DNA-bd_dom"/>
</dbReference>